<keyword evidence="2" id="KW-1003">Cell membrane</keyword>
<feature type="region of interest" description="Disordered" evidence="12">
    <location>
        <begin position="772"/>
        <end position="793"/>
    </location>
</feature>
<evidence type="ECO:0000256" key="12">
    <source>
        <dbReference type="SAM" id="MobiDB-lite"/>
    </source>
</evidence>
<keyword evidence="5" id="KW-0677">Repeat</keyword>
<dbReference type="Pfam" id="PF00028">
    <property type="entry name" value="Cadherin"/>
    <property type="match status" value="4"/>
</dbReference>
<keyword evidence="6 11" id="KW-0106">Calcium</keyword>
<evidence type="ECO:0000259" key="14">
    <source>
        <dbReference type="PROSITE" id="PS50268"/>
    </source>
</evidence>
<evidence type="ECO:0000256" key="3">
    <source>
        <dbReference type="ARBA" id="ARBA00022692"/>
    </source>
</evidence>
<keyword evidence="4" id="KW-0732">Signal</keyword>
<dbReference type="InterPro" id="IPR015919">
    <property type="entry name" value="Cadherin-like_sf"/>
</dbReference>
<proteinExistence type="predicted"/>
<keyword evidence="3 13" id="KW-0812">Transmembrane</keyword>
<dbReference type="Gene3D" id="2.60.40.60">
    <property type="entry name" value="Cadherins"/>
    <property type="match status" value="7"/>
</dbReference>
<dbReference type="GO" id="GO:0007156">
    <property type="term" value="P:homophilic cell adhesion via plasma membrane adhesion molecules"/>
    <property type="evidence" value="ECO:0007669"/>
    <property type="project" value="InterPro"/>
</dbReference>
<name>A0A2T7PLI2_POMCA</name>
<evidence type="ECO:0000256" key="11">
    <source>
        <dbReference type="PROSITE-ProRule" id="PRU00043"/>
    </source>
</evidence>
<dbReference type="OrthoDB" id="6252479at2759"/>
<feature type="domain" description="Cadherin" evidence="14">
    <location>
        <begin position="235"/>
        <end position="339"/>
    </location>
</feature>
<dbReference type="GO" id="GO:0005886">
    <property type="term" value="C:plasma membrane"/>
    <property type="evidence" value="ECO:0007669"/>
    <property type="project" value="UniProtKB-SubCell"/>
</dbReference>
<dbReference type="CDD" id="cd11304">
    <property type="entry name" value="Cadherin_repeat"/>
    <property type="match status" value="7"/>
</dbReference>
<organism evidence="15 16">
    <name type="scientific">Pomacea canaliculata</name>
    <name type="common">Golden apple snail</name>
    <dbReference type="NCBI Taxonomy" id="400727"/>
    <lineage>
        <taxon>Eukaryota</taxon>
        <taxon>Metazoa</taxon>
        <taxon>Spiralia</taxon>
        <taxon>Lophotrochozoa</taxon>
        <taxon>Mollusca</taxon>
        <taxon>Gastropoda</taxon>
        <taxon>Caenogastropoda</taxon>
        <taxon>Architaenioglossa</taxon>
        <taxon>Ampullarioidea</taxon>
        <taxon>Ampullariidae</taxon>
        <taxon>Pomacea</taxon>
    </lineage>
</organism>
<feature type="domain" description="Cadherin" evidence="14">
    <location>
        <begin position="346"/>
        <end position="449"/>
    </location>
</feature>
<keyword evidence="9 13" id="KW-0472">Membrane</keyword>
<gene>
    <name evidence="15" type="ORF">C0Q70_05547</name>
</gene>
<evidence type="ECO:0000256" key="4">
    <source>
        <dbReference type="ARBA" id="ARBA00022729"/>
    </source>
</evidence>
<feature type="compositionally biased region" description="Low complexity" evidence="12">
    <location>
        <begin position="829"/>
        <end position="840"/>
    </location>
</feature>
<dbReference type="PRINTS" id="PR00205">
    <property type="entry name" value="CADHERIN"/>
</dbReference>
<dbReference type="InterPro" id="IPR002126">
    <property type="entry name" value="Cadherin-like_dom"/>
</dbReference>
<evidence type="ECO:0000256" key="9">
    <source>
        <dbReference type="ARBA" id="ARBA00023136"/>
    </source>
</evidence>
<dbReference type="FunFam" id="2.60.40.60:FF:000116">
    <property type="entry name" value="Dachsous cadherin-related 2"/>
    <property type="match status" value="1"/>
</dbReference>
<evidence type="ECO:0000256" key="6">
    <source>
        <dbReference type="ARBA" id="ARBA00022837"/>
    </source>
</evidence>
<feature type="region of interest" description="Disordered" evidence="12">
    <location>
        <begin position="826"/>
        <end position="885"/>
    </location>
</feature>
<dbReference type="InterPro" id="IPR020894">
    <property type="entry name" value="Cadherin_CS"/>
</dbReference>
<dbReference type="InterPro" id="IPR013164">
    <property type="entry name" value="Cadherin_N"/>
</dbReference>
<dbReference type="SUPFAM" id="SSF49313">
    <property type="entry name" value="Cadherin-like"/>
    <property type="match status" value="7"/>
</dbReference>
<feature type="domain" description="Cadherin" evidence="14">
    <location>
        <begin position="450"/>
        <end position="537"/>
    </location>
</feature>
<evidence type="ECO:0000313" key="15">
    <source>
        <dbReference type="EMBL" id="PVD34278.1"/>
    </source>
</evidence>
<accession>A0A2T7PLI2</accession>
<feature type="region of interest" description="Disordered" evidence="12">
    <location>
        <begin position="925"/>
        <end position="944"/>
    </location>
</feature>
<evidence type="ECO:0000256" key="5">
    <source>
        <dbReference type="ARBA" id="ARBA00022737"/>
    </source>
</evidence>
<evidence type="ECO:0000256" key="10">
    <source>
        <dbReference type="ARBA" id="ARBA00023180"/>
    </source>
</evidence>
<dbReference type="AlphaFoldDB" id="A0A2T7PLI2"/>
<dbReference type="PANTHER" id="PTHR24028:SF146">
    <property type="entry name" value="CADHERIN 96CB, ISOFORM D-RELATED"/>
    <property type="match status" value="1"/>
</dbReference>
<comment type="caution">
    <text evidence="15">The sequence shown here is derived from an EMBL/GenBank/DDBJ whole genome shotgun (WGS) entry which is preliminary data.</text>
</comment>
<keyword evidence="7" id="KW-0130">Cell adhesion</keyword>
<evidence type="ECO:0000256" key="13">
    <source>
        <dbReference type="SAM" id="Phobius"/>
    </source>
</evidence>
<dbReference type="PROSITE" id="PS50268">
    <property type="entry name" value="CADHERIN_2"/>
    <property type="match status" value="6"/>
</dbReference>
<feature type="domain" description="Cadherin" evidence="14">
    <location>
        <begin position="147"/>
        <end position="234"/>
    </location>
</feature>
<feature type="region of interest" description="Disordered" evidence="12">
    <location>
        <begin position="959"/>
        <end position="996"/>
    </location>
</feature>
<dbReference type="EMBL" id="PZQS01000003">
    <property type="protein sequence ID" value="PVD34278.1"/>
    <property type="molecule type" value="Genomic_DNA"/>
</dbReference>
<feature type="region of interest" description="Disordered" evidence="12">
    <location>
        <begin position="1072"/>
        <end position="1093"/>
    </location>
</feature>
<evidence type="ECO:0000256" key="8">
    <source>
        <dbReference type="ARBA" id="ARBA00022989"/>
    </source>
</evidence>
<keyword evidence="16" id="KW-1185">Reference proteome</keyword>
<dbReference type="Proteomes" id="UP000245119">
    <property type="component" value="Linkage Group LG3"/>
</dbReference>
<reference evidence="15 16" key="1">
    <citation type="submission" date="2018-04" db="EMBL/GenBank/DDBJ databases">
        <title>The genome of golden apple snail Pomacea canaliculata provides insight into stress tolerance and invasive adaptation.</title>
        <authorList>
            <person name="Liu C."/>
            <person name="Liu B."/>
            <person name="Ren Y."/>
            <person name="Zhang Y."/>
            <person name="Wang H."/>
            <person name="Li S."/>
            <person name="Jiang F."/>
            <person name="Yin L."/>
            <person name="Zhang G."/>
            <person name="Qian W."/>
            <person name="Fan W."/>
        </authorList>
    </citation>
    <scope>NUCLEOTIDE SEQUENCE [LARGE SCALE GENOMIC DNA]</scope>
    <source>
        <strain evidence="15">SZHN2017</strain>
        <tissue evidence="15">Muscle</tissue>
    </source>
</reference>
<dbReference type="FunFam" id="2.60.40.60:FF:000092">
    <property type="entry name" value="Protocadherin 8"/>
    <property type="match status" value="2"/>
</dbReference>
<evidence type="ECO:0000256" key="1">
    <source>
        <dbReference type="ARBA" id="ARBA00004162"/>
    </source>
</evidence>
<dbReference type="FunFam" id="2.60.40.60:FF:000033">
    <property type="entry name" value="FAT atypical cadherin 1"/>
    <property type="match status" value="1"/>
</dbReference>
<keyword evidence="8 13" id="KW-1133">Transmembrane helix</keyword>
<evidence type="ECO:0000256" key="7">
    <source>
        <dbReference type="ARBA" id="ARBA00022889"/>
    </source>
</evidence>
<protein>
    <recommendedName>
        <fullName evidence="14">Cadherin domain-containing protein</fullName>
    </recommendedName>
</protein>
<feature type="domain" description="Cadherin" evidence="14">
    <location>
        <begin position="11"/>
        <end position="128"/>
    </location>
</feature>
<evidence type="ECO:0000313" key="16">
    <source>
        <dbReference type="Proteomes" id="UP000245119"/>
    </source>
</evidence>
<feature type="transmembrane region" description="Helical" evidence="13">
    <location>
        <begin position="738"/>
        <end position="764"/>
    </location>
</feature>
<dbReference type="Pfam" id="PF08266">
    <property type="entry name" value="Cadherin_2"/>
    <property type="match status" value="1"/>
</dbReference>
<dbReference type="InterPro" id="IPR050174">
    <property type="entry name" value="Protocadherin/Cadherin-CA"/>
</dbReference>
<comment type="subcellular location">
    <subcellularLocation>
        <location evidence="1">Cell membrane</location>
        <topology evidence="1">Single-pass membrane protein</topology>
    </subcellularLocation>
</comment>
<feature type="domain" description="Cadherin" evidence="14">
    <location>
        <begin position="533"/>
        <end position="637"/>
    </location>
</feature>
<dbReference type="GO" id="GO:0005509">
    <property type="term" value="F:calcium ion binding"/>
    <property type="evidence" value="ECO:0007669"/>
    <property type="project" value="UniProtKB-UniRule"/>
</dbReference>
<dbReference type="PROSITE" id="PS00232">
    <property type="entry name" value="CADHERIN_1"/>
    <property type="match status" value="3"/>
</dbReference>
<sequence>MVVEHAGAQSAAADLIFNIMEEQQTGTLIGRLSQNEILFRGLTQSQRQQLKYGILDQNNYPASLFSVEESTGEIFVARRIDRESGKCYRSATCRLEFNVAIRSSRIPFSNVATVVVNVADENDNPPYFPAQESGRVVLELSSWPRGAADRDYDSNNTVQRYALTAYTDVFAISSSTNLDGSSLLDLTLLQPLDRETVSAYSFAIVAYDGGSPPLSAALEVEIRVSDENDNAPVFLNSSYFVEIRDEVILDQPLLQVSARDMDEGANGQVMYRFSSLQREQMEQKFHVDETSGVITAMSPLQAGRQNFIIEALDGGSPPLKSQTVVTINVVSSRNNPPSVQINTLSNGSNAFVEIPEDSVPGAFIAFIVADDPDYGSSGSVSCLLDNRLLRLGTIQGKGYTLTLQGGVDRERQDRYNVTVTCSDKGDPPMSTSKSLLLIITDVNDNAPVFTRLVYSQTVSEGIFSDRFLLKVTADDIDSGRNADLVYSLEPSVRQTFRVDPSTGQISATGELDRETTPFISFRVFARDNGDRPLTGTAEFRISEDAAPMTVLGSLAAFDRDVGLNGVFEFFCAGSQDGAEPFQVEPNGTVWSSGGLDRELRDSYTFTVMVRDKGTPPKTTYASVVVTVLDVNDNVPMVQFPLSDNHTVLISTPPEPGMVLGRIVAYDPDLGLNRELRFAIVEGDEDGALDIDPFRGEVRIQGIPVLSSYTNIRVEVNYDNTSTDWLLQEHQRKRKADDYIIIVAGVAGTTVVLSAIIIAAICFIFREDRRQRTKHAPSSGRTGSSGNGGFFRNLNVPENLSDDEKLRPNYDDDLELKCKPDTVEFEDRMSSSQCSSGTFQSLRGSQKRKESDFGGSAHVHAHVQSSEVTYRTEKGSPNGASVSQQRRESLWTYGTGRQRRVLEAAAFFSGQTGEERAIVCLDEVASDASGDSGTGDSGRGGSEDDVNLEHFLHAESRNTLSTGMTGLSPAPSAPPTGDISRFPPPRAPKGEKLQALPRPVRHFRHRGQPALTTSQPFVASSAARESPAIFARDSAGFVSPSFRQVSLCSDHPDSPRVLSTFTTQKPVSFTFQKPGGSAASMDEDMSTTTSGSYTVNPEELRMEGYVGGDVVV</sequence>
<dbReference type="SMART" id="SM00112">
    <property type="entry name" value="CA"/>
    <property type="match status" value="6"/>
</dbReference>
<dbReference type="PANTHER" id="PTHR24028">
    <property type="entry name" value="CADHERIN-87A"/>
    <property type="match status" value="1"/>
</dbReference>
<keyword evidence="10" id="KW-0325">Glycoprotein</keyword>
<evidence type="ECO:0000256" key="2">
    <source>
        <dbReference type="ARBA" id="ARBA00022475"/>
    </source>
</evidence>